<keyword evidence="7" id="KW-1185">Reference proteome</keyword>
<dbReference type="EC" id="6.5.1.1" evidence="2"/>
<dbReference type="Gene3D" id="2.40.50.140">
    <property type="entry name" value="Nucleic acid-binding proteins"/>
    <property type="match status" value="1"/>
</dbReference>
<evidence type="ECO:0000313" key="6">
    <source>
        <dbReference type="EMBL" id="UQA97599.1"/>
    </source>
</evidence>
<comment type="similarity">
    <text evidence="1">Belongs to the ATP-dependent DNA ligase family.</text>
</comment>
<dbReference type="PROSITE" id="PS00697">
    <property type="entry name" value="DNA_LIGASE_A1"/>
    <property type="match status" value="1"/>
</dbReference>
<evidence type="ECO:0000259" key="5">
    <source>
        <dbReference type="PROSITE" id="PS50160"/>
    </source>
</evidence>
<dbReference type="NCBIfam" id="TIGR02779">
    <property type="entry name" value="NHEJ_ligase_lig"/>
    <property type="match status" value="1"/>
</dbReference>
<organism evidence="6 7">
    <name type="scientific">Streptomyces halobius</name>
    <dbReference type="NCBI Taxonomy" id="2879846"/>
    <lineage>
        <taxon>Bacteria</taxon>
        <taxon>Bacillati</taxon>
        <taxon>Actinomycetota</taxon>
        <taxon>Actinomycetes</taxon>
        <taxon>Kitasatosporales</taxon>
        <taxon>Streptomycetaceae</taxon>
        <taxon>Streptomyces</taxon>
    </lineage>
</organism>
<evidence type="ECO:0000256" key="3">
    <source>
        <dbReference type="ARBA" id="ARBA00022598"/>
    </source>
</evidence>
<evidence type="ECO:0000256" key="4">
    <source>
        <dbReference type="ARBA" id="ARBA00034003"/>
    </source>
</evidence>
<dbReference type="InterPro" id="IPR014146">
    <property type="entry name" value="LigD_ligase_dom"/>
</dbReference>
<dbReference type="Gene3D" id="3.30.470.30">
    <property type="entry name" value="DNA ligase/mRNA capping enzyme"/>
    <property type="match status" value="1"/>
</dbReference>
<dbReference type="Pfam" id="PF04679">
    <property type="entry name" value="DNA_ligase_A_C"/>
    <property type="match status" value="1"/>
</dbReference>
<dbReference type="InterPro" id="IPR012340">
    <property type="entry name" value="NA-bd_OB-fold"/>
</dbReference>
<dbReference type="SUPFAM" id="SSF50249">
    <property type="entry name" value="Nucleic acid-binding proteins"/>
    <property type="match status" value="1"/>
</dbReference>
<accession>A0ABY4MIF8</accession>
<evidence type="ECO:0000313" key="7">
    <source>
        <dbReference type="Proteomes" id="UP000830115"/>
    </source>
</evidence>
<proteinExistence type="inferred from homology"/>
<reference evidence="6" key="1">
    <citation type="submission" date="2021-10" db="EMBL/GenBank/DDBJ databases">
        <title>Streptomyces nigrumlapis sp.nov.,an antimicrobial producing actinobacterium isolated from Black Gobi rocks.</title>
        <authorList>
            <person name="Wen Y."/>
            <person name="Zhang W."/>
            <person name="Liu X.G."/>
        </authorList>
    </citation>
    <scope>NUCLEOTIDE SEQUENCE</scope>
    <source>
        <strain evidence="6">ST13-2-2</strain>
    </source>
</reference>
<feature type="domain" description="ATP-dependent DNA ligase family profile" evidence="5">
    <location>
        <begin position="95"/>
        <end position="185"/>
    </location>
</feature>
<evidence type="ECO:0000256" key="1">
    <source>
        <dbReference type="ARBA" id="ARBA00007572"/>
    </source>
</evidence>
<dbReference type="InterPro" id="IPR012310">
    <property type="entry name" value="DNA_ligase_ATP-dep_cent"/>
</dbReference>
<keyword evidence="3 6" id="KW-0436">Ligase</keyword>
<gene>
    <name evidence="6" type="primary">ligD</name>
    <name evidence="6" type="ORF">K9S39_02115</name>
</gene>
<dbReference type="EMBL" id="CP086322">
    <property type="protein sequence ID" value="UQA97599.1"/>
    <property type="molecule type" value="Genomic_DNA"/>
</dbReference>
<sequence length="310" mass="35203">MLATLTEDYFSDPGWIFERKLDGERCLGFRDGDRARLSSRSGEDLTDTYPEVAEALAGQSCDDFVVDGEIAAFAGTRTSFARLQQRMGVHDPDEARSSPVAVTYYVFDLLHLDGHDVTSLPLRSRKALLRRALAFRAPLRFTNHRNTTGEAYLRQACRWGWEWLIAKRADSRYAPRRTPDWLKFKCGQGQELVIGGFTEPAGSRIGFGALLVGYYEGDRLRYAGKVGTGYDRKTLAELRERLDGLECERQPFAGGAVRERGAHWVRPELVAEIVFTEWTDDGKLRHPRFVGLRTDKPAEQVVREKPKERQ</sequence>
<dbReference type="CDD" id="cd07971">
    <property type="entry name" value="OBF_DNA_ligase_LigD"/>
    <property type="match status" value="1"/>
</dbReference>
<dbReference type="CDD" id="cd07906">
    <property type="entry name" value="Adenylation_DNA_ligase_LigD_LigC"/>
    <property type="match status" value="1"/>
</dbReference>
<evidence type="ECO:0000256" key="2">
    <source>
        <dbReference type="ARBA" id="ARBA00012727"/>
    </source>
</evidence>
<dbReference type="GO" id="GO:0016874">
    <property type="term" value="F:ligase activity"/>
    <property type="evidence" value="ECO:0007669"/>
    <property type="project" value="UniProtKB-KW"/>
</dbReference>
<comment type="catalytic activity">
    <reaction evidence="4">
        <text>ATP + (deoxyribonucleotide)n-3'-hydroxyl + 5'-phospho-(deoxyribonucleotide)m = (deoxyribonucleotide)n+m + AMP + diphosphate.</text>
        <dbReference type="EC" id="6.5.1.1"/>
    </reaction>
</comment>
<dbReference type="SUPFAM" id="SSF56091">
    <property type="entry name" value="DNA ligase/mRNA capping enzyme, catalytic domain"/>
    <property type="match status" value="1"/>
</dbReference>
<dbReference type="Pfam" id="PF01068">
    <property type="entry name" value="DNA_ligase_A_M"/>
    <property type="match status" value="1"/>
</dbReference>
<dbReference type="InterPro" id="IPR012309">
    <property type="entry name" value="DNA_ligase_ATP-dep_C"/>
</dbReference>
<dbReference type="InterPro" id="IPR050191">
    <property type="entry name" value="ATP-dep_DNA_ligase"/>
</dbReference>
<dbReference type="Gene3D" id="3.30.1490.70">
    <property type="match status" value="1"/>
</dbReference>
<dbReference type="Proteomes" id="UP000830115">
    <property type="component" value="Chromosome"/>
</dbReference>
<name>A0ABY4MIF8_9ACTN</name>
<dbReference type="PANTHER" id="PTHR45674">
    <property type="entry name" value="DNA LIGASE 1/3 FAMILY MEMBER"/>
    <property type="match status" value="1"/>
</dbReference>
<dbReference type="PROSITE" id="PS50160">
    <property type="entry name" value="DNA_LIGASE_A3"/>
    <property type="match status" value="1"/>
</dbReference>
<dbReference type="InterPro" id="IPR016059">
    <property type="entry name" value="DNA_ligase_ATP-dep_CS"/>
</dbReference>
<dbReference type="PANTHER" id="PTHR45674:SF4">
    <property type="entry name" value="DNA LIGASE 1"/>
    <property type="match status" value="1"/>
</dbReference>
<protein>
    <recommendedName>
        <fullName evidence="2">DNA ligase (ATP)</fullName>
        <ecNumber evidence="2">6.5.1.1</ecNumber>
    </recommendedName>
</protein>